<evidence type="ECO:0000256" key="3">
    <source>
        <dbReference type="ARBA" id="ARBA00022980"/>
    </source>
</evidence>
<dbReference type="PANTHER" id="PTHR21183:SF18">
    <property type="entry name" value="LARGE RIBOSOMAL SUBUNIT PROTEIN UL29M"/>
    <property type="match status" value="1"/>
</dbReference>
<dbReference type="Gene3D" id="6.10.330.20">
    <property type="match status" value="1"/>
</dbReference>
<dbReference type="RefSeq" id="XP_018025225.1">
    <property type="nucleotide sequence ID" value="XM_018169736.2"/>
</dbReference>
<dbReference type="OrthoDB" id="270763at2759"/>
<gene>
    <name evidence="8" type="primary">LOC108680820</name>
</gene>
<evidence type="ECO:0000256" key="4">
    <source>
        <dbReference type="ARBA" id="ARBA00023128"/>
    </source>
</evidence>
<dbReference type="InterPro" id="IPR038340">
    <property type="entry name" value="MRP-L47_sf"/>
</dbReference>
<keyword evidence="5" id="KW-0687">Ribonucleoprotein</keyword>
<name>A0A8B7PGU7_HYAAZ</name>
<comment type="similarity">
    <text evidence="2">Belongs to the universal ribosomal protein uL29 family.</text>
</comment>
<keyword evidence="7" id="KW-1185">Reference proteome</keyword>
<evidence type="ECO:0000256" key="1">
    <source>
        <dbReference type="ARBA" id="ARBA00004173"/>
    </source>
</evidence>
<sequence>MAGKNYFTSLHLIKQCFLRHGSHASSMRVTRKTPKMCIQYICNSRASFHSSSVACGMEEFFDQPENWGKREIKVGRAWRVGELRIKSNEDLHKLWYVLLKEQNMLLALEYACKQEHHLFPNPERLDKVAESMSNIETVVKERNKAYMMLETGETGDRPGGKVKDIYGRFEYRDFQECHVPEELNPVYEKYHYIPHPELDRLNLLYSEKLRREETYRKNEKRRYLQRLFQKFPNMDVEMLKERYPDIDIEEIRDSPRSIGHHDNNRA</sequence>
<dbReference type="GO" id="GO:0005762">
    <property type="term" value="C:mitochondrial large ribosomal subunit"/>
    <property type="evidence" value="ECO:0007669"/>
    <property type="project" value="TreeGrafter"/>
</dbReference>
<accession>A0A8B7PGU7</accession>
<dbReference type="InterPro" id="IPR010729">
    <property type="entry name" value="Ribosomal_uL29_mit"/>
</dbReference>
<comment type="subcellular location">
    <subcellularLocation>
        <location evidence="1">Mitochondrion</location>
    </subcellularLocation>
</comment>
<keyword evidence="3 8" id="KW-0689">Ribosomal protein</keyword>
<proteinExistence type="inferred from homology"/>
<dbReference type="CTD" id="57129"/>
<evidence type="ECO:0000256" key="5">
    <source>
        <dbReference type="ARBA" id="ARBA00023274"/>
    </source>
</evidence>
<dbReference type="GeneID" id="108680820"/>
<dbReference type="Proteomes" id="UP000694843">
    <property type="component" value="Unplaced"/>
</dbReference>
<dbReference type="GO" id="GO:0032543">
    <property type="term" value="P:mitochondrial translation"/>
    <property type="evidence" value="ECO:0007669"/>
    <property type="project" value="TreeGrafter"/>
</dbReference>
<organism evidence="7 8">
    <name type="scientific">Hyalella azteca</name>
    <name type="common">Amphipod</name>
    <dbReference type="NCBI Taxonomy" id="294128"/>
    <lineage>
        <taxon>Eukaryota</taxon>
        <taxon>Metazoa</taxon>
        <taxon>Ecdysozoa</taxon>
        <taxon>Arthropoda</taxon>
        <taxon>Crustacea</taxon>
        <taxon>Multicrustacea</taxon>
        <taxon>Malacostraca</taxon>
        <taxon>Eumalacostraca</taxon>
        <taxon>Peracarida</taxon>
        <taxon>Amphipoda</taxon>
        <taxon>Senticaudata</taxon>
        <taxon>Talitrida</taxon>
        <taxon>Talitroidea</taxon>
        <taxon>Hyalellidae</taxon>
        <taxon>Hyalella</taxon>
    </lineage>
</organism>
<evidence type="ECO:0000313" key="8">
    <source>
        <dbReference type="RefSeq" id="XP_018025225.1"/>
    </source>
</evidence>
<dbReference type="AlphaFoldDB" id="A0A8B7PGU7"/>
<dbReference type="OMA" id="LTMEHEC"/>
<dbReference type="KEGG" id="hazt:108680820"/>
<evidence type="ECO:0000256" key="2">
    <source>
        <dbReference type="ARBA" id="ARBA00009254"/>
    </source>
</evidence>
<reference evidence="8" key="1">
    <citation type="submission" date="2025-08" db="UniProtKB">
        <authorList>
            <consortium name="RefSeq"/>
        </authorList>
    </citation>
    <scope>IDENTIFICATION</scope>
    <source>
        <tissue evidence="8">Whole organism</tissue>
    </source>
</reference>
<dbReference type="GO" id="GO:0003735">
    <property type="term" value="F:structural constituent of ribosome"/>
    <property type="evidence" value="ECO:0007669"/>
    <property type="project" value="InterPro"/>
</dbReference>
<evidence type="ECO:0000256" key="6">
    <source>
        <dbReference type="ARBA" id="ARBA00035289"/>
    </source>
</evidence>
<dbReference type="PANTHER" id="PTHR21183">
    <property type="entry name" value="RIBOSOMAL PROTEIN L47, MITOCHONDRIAL-RELATED"/>
    <property type="match status" value="1"/>
</dbReference>
<dbReference type="Pfam" id="PF06984">
    <property type="entry name" value="MRP-L47"/>
    <property type="match status" value="1"/>
</dbReference>
<evidence type="ECO:0000313" key="7">
    <source>
        <dbReference type="Proteomes" id="UP000694843"/>
    </source>
</evidence>
<keyword evidence="4" id="KW-0496">Mitochondrion</keyword>
<protein>
    <recommendedName>
        <fullName evidence="6">Large ribosomal subunit protein uL29m</fullName>
    </recommendedName>
</protein>